<gene>
    <name evidence="1" type="ORF">PEPNEM18_01040</name>
</gene>
<comment type="caution">
    <text evidence="1">The sequence shown here is derived from an EMBL/GenBank/DDBJ whole genome shotgun (WGS) entry which is preliminary data.</text>
</comment>
<name>A0A6V6Y401_9FIRM</name>
<dbReference type="Proteomes" id="UP000586454">
    <property type="component" value="Unassembled WGS sequence"/>
</dbReference>
<dbReference type="AlphaFoldDB" id="A0A6V6Y401"/>
<dbReference type="InterPro" id="IPR049254">
    <property type="entry name" value="Phage_tail_terminator"/>
</dbReference>
<proteinExistence type="predicted"/>
<organism evidence="1 2">
    <name type="scientific">Aedoeadaptatus nemausensis</name>
    <dbReference type="NCBI Taxonomy" id="2582829"/>
    <lineage>
        <taxon>Bacteria</taxon>
        <taxon>Bacillati</taxon>
        <taxon>Bacillota</taxon>
        <taxon>Tissierellia</taxon>
        <taxon>Tissierellales</taxon>
        <taxon>Peptoniphilaceae</taxon>
        <taxon>Aedoeadaptatus</taxon>
    </lineage>
</organism>
<evidence type="ECO:0000313" key="2">
    <source>
        <dbReference type="Proteomes" id="UP000586454"/>
    </source>
</evidence>
<evidence type="ECO:0000313" key="1">
    <source>
        <dbReference type="EMBL" id="CAC9931680.1"/>
    </source>
</evidence>
<dbReference type="RefSeq" id="WP_180499959.1">
    <property type="nucleotide sequence ID" value="NZ_CAIJCS010000019.1"/>
</dbReference>
<protein>
    <submittedName>
        <fullName evidence="1">Uncharacterized protein</fullName>
    </submittedName>
</protein>
<reference evidence="1 2" key="1">
    <citation type="submission" date="2020-06" db="EMBL/GenBank/DDBJ databases">
        <authorList>
            <person name="Criscuolo A."/>
        </authorList>
    </citation>
    <scope>NUCLEOTIDE SEQUENCE [LARGE SCALE GENOMIC DNA]</scope>
    <source>
        <strain evidence="1">1804121828</strain>
    </source>
</reference>
<sequence length="154" mass="18025">MTKNKYTPRVDKSQHVGLFDITLGVDKVLDEHFPEIPIHAGEVEEGMTLPAFYVDVIPTAFRHQSEYCKEMVVQVSIKYLTASKKRLELIHMSDEIARAFDLVVLVRDRYLQLFDINSKIDEEGTLSFDFELRFVTFMDRKETAEIMRYLEITQ</sequence>
<accession>A0A6V6Y401</accession>
<keyword evidence="2" id="KW-1185">Reference proteome</keyword>
<dbReference type="EMBL" id="CAIJCS010000019">
    <property type="protein sequence ID" value="CAC9931680.1"/>
    <property type="molecule type" value="Genomic_DNA"/>
</dbReference>
<dbReference type="Pfam" id="PF20765">
    <property type="entry name" value="Phage_tail_terminator_8"/>
    <property type="match status" value="1"/>
</dbReference>